<evidence type="ECO:0000313" key="18">
    <source>
        <dbReference type="EMBL" id="KAF5913829.1"/>
    </source>
</evidence>
<keyword evidence="11 14" id="KW-0503">Monooxygenase</keyword>
<sequence>MPSVVLNGLGAMREALVDRSEDNSNRPPGPIFEHLGFGPRSEDKRRRGGPQPGGDWAHSDRDPAGSSGGMVVDLRCREASANLKGRQAEEVVCAKGHGVDLTLGIEGRADEPVSKVCVQRREQGTHEPRPRLPAPMGGLCPLWTRVVGAAALLRVHPAQLRPGQEVTGAVGDRGGLVPLCRLLRPGRRQGWRLGKRRWRRPPDLHRPLPGRPFSPNALLNKAVSNVIASLTFGHRFEYNDLPFLKLLDLTEEGLKENLGFLSEVLNAIAMLLHIPGLAAKSFPGHRAFMTLLNELIAEHRVTWDQAHPPGDLTDSFLDKVEKDKGNPKSSFNDENLCLMVTDLFTAAMLTILTTLAWALLLMILYPDAMSTGDRRGDRADTVTKDGGPSHMPFTIAVVHEMQRFGDIIPLCLPHMTSRDIEVQGFLIPKGTTLITNLSSVLKDETIWKKPFCCHPKHFLDAQGHFVKQEAFMPFSAGRRSCFGEPLARMELFLFFTCLLQHFSFSVPTGQPRPSDHGVYGVLVTPSPYQLCAVPH</sequence>
<reference evidence="18 19" key="1">
    <citation type="journal article" date="2020" name="Mol. Biol. Evol.">
        <title>Interspecific Gene Flow and the Evolution of Specialization in Black and White Rhinoceros.</title>
        <authorList>
            <person name="Moodley Y."/>
            <person name="Westbury M.V."/>
            <person name="Russo I.M."/>
            <person name="Gopalakrishnan S."/>
            <person name="Rakotoarivelo A."/>
            <person name="Olsen R.A."/>
            <person name="Prost S."/>
            <person name="Tunstall T."/>
            <person name="Ryder O.A."/>
            <person name="Dalen L."/>
            <person name="Bruford M.W."/>
        </authorList>
    </citation>
    <scope>NUCLEOTIDE SEQUENCE [LARGE SCALE GENOMIC DNA]</scope>
    <source>
        <strain evidence="18">SBR-YM</strain>
        <tissue evidence="18">Skin</tissue>
    </source>
</reference>
<dbReference type="EMBL" id="JACDTQ010003538">
    <property type="protein sequence ID" value="KAF5913829.1"/>
    <property type="molecule type" value="Genomic_DNA"/>
</dbReference>
<dbReference type="InterPro" id="IPR008069">
    <property type="entry name" value="Cyt_P450_E_grp-I_CYP2D-like"/>
</dbReference>
<dbReference type="PRINTS" id="PR00385">
    <property type="entry name" value="P450"/>
</dbReference>
<name>A0A7J7EDK1_DICBM</name>
<keyword evidence="19" id="KW-1185">Reference proteome</keyword>
<dbReference type="PANTHER" id="PTHR24300">
    <property type="entry name" value="CYTOCHROME P450 508A4-RELATED"/>
    <property type="match status" value="1"/>
</dbReference>
<feature type="transmembrane region" description="Helical" evidence="17">
    <location>
        <begin position="343"/>
        <end position="365"/>
    </location>
</feature>
<dbReference type="Proteomes" id="UP000551758">
    <property type="component" value="Unassembled WGS sequence"/>
</dbReference>
<dbReference type="GO" id="GO:0016712">
    <property type="term" value="F:oxidoreductase activity, acting on paired donors, with incorporation or reduction of molecular oxygen, reduced flavin or flavoprotein as one donor, and incorporation of one atom of oxygen"/>
    <property type="evidence" value="ECO:0007669"/>
    <property type="project" value="InterPro"/>
</dbReference>
<evidence type="ECO:0000256" key="13">
    <source>
        <dbReference type="PIRSR" id="PIRSR602401-1"/>
    </source>
</evidence>
<accession>A0A7J7EDK1</accession>
<evidence type="ECO:0000256" key="2">
    <source>
        <dbReference type="ARBA" id="ARBA00004174"/>
    </source>
</evidence>
<dbReference type="Gene3D" id="1.10.630.10">
    <property type="entry name" value="Cytochrome P450"/>
    <property type="match status" value="1"/>
</dbReference>
<keyword evidence="7" id="KW-0256">Endoplasmic reticulum</keyword>
<comment type="function">
    <text evidence="15">Cytochromes P450 are a group of heme-thiolate monooxygenases. In liver microsomes, this enzyme is involved in an NADPH-dependent electron transport pathway. It oxidizes a variety of structurally unrelated compounds, including steroids, fatty acids, and xenobiotics.</text>
</comment>
<keyword evidence="8" id="KW-0492">Microsome</keyword>
<keyword evidence="9 14" id="KW-0560">Oxidoreductase</keyword>
<evidence type="ECO:0000256" key="7">
    <source>
        <dbReference type="ARBA" id="ARBA00022824"/>
    </source>
</evidence>
<dbReference type="PRINTS" id="PR01686">
    <property type="entry name" value="EP450ICYP2D"/>
</dbReference>
<keyword evidence="5 13" id="KW-0349">Heme</keyword>
<dbReference type="InterPro" id="IPR036396">
    <property type="entry name" value="Cyt_P450_sf"/>
</dbReference>
<evidence type="ECO:0000256" key="12">
    <source>
        <dbReference type="ARBA" id="ARBA00023136"/>
    </source>
</evidence>
<evidence type="ECO:0000256" key="11">
    <source>
        <dbReference type="ARBA" id="ARBA00023033"/>
    </source>
</evidence>
<evidence type="ECO:0000256" key="9">
    <source>
        <dbReference type="ARBA" id="ARBA00023002"/>
    </source>
</evidence>
<dbReference type="AlphaFoldDB" id="A0A7J7EDK1"/>
<comment type="similarity">
    <text evidence="4 14">Belongs to the cytochrome P450 family.</text>
</comment>
<dbReference type="GO" id="GO:0005789">
    <property type="term" value="C:endoplasmic reticulum membrane"/>
    <property type="evidence" value="ECO:0007669"/>
    <property type="project" value="UniProtKB-SubCell"/>
</dbReference>
<dbReference type="InterPro" id="IPR002401">
    <property type="entry name" value="Cyt_P450_E_grp-I"/>
</dbReference>
<dbReference type="GO" id="GO:0005506">
    <property type="term" value="F:iron ion binding"/>
    <property type="evidence" value="ECO:0007669"/>
    <property type="project" value="UniProtKB-UniRule"/>
</dbReference>
<comment type="subcellular location">
    <subcellularLocation>
        <location evidence="3 15">Endoplasmic reticulum membrane</location>
        <topology evidence="3">Peripheral membrane protein</topology>
    </subcellularLocation>
    <subcellularLocation>
        <location evidence="2 15">Microsome membrane</location>
        <topology evidence="2">Peripheral membrane protein</topology>
    </subcellularLocation>
</comment>
<dbReference type="GO" id="GO:0019369">
    <property type="term" value="P:arachidonate metabolic process"/>
    <property type="evidence" value="ECO:0007669"/>
    <property type="project" value="TreeGrafter"/>
</dbReference>
<keyword evidence="10 13" id="KW-0408">Iron</keyword>
<evidence type="ECO:0000256" key="5">
    <source>
        <dbReference type="ARBA" id="ARBA00022617"/>
    </source>
</evidence>
<dbReference type="InterPro" id="IPR001128">
    <property type="entry name" value="Cyt_P450"/>
</dbReference>
<feature type="region of interest" description="Disordered" evidence="16">
    <location>
        <begin position="18"/>
        <end position="70"/>
    </location>
</feature>
<dbReference type="GO" id="GO:0006805">
    <property type="term" value="P:xenobiotic metabolic process"/>
    <property type="evidence" value="ECO:0007669"/>
    <property type="project" value="TreeGrafter"/>
</dbReference>
<keyword evidence="12 17" id="KW-0472">Membrane</keyword>
<dbReference type="SUPFAM" id="SSF48264">
    <property type="entry name" value="Cytochrome P450"/>
    <property type="match status" value="1"/>
</dbReference>
<dbReference type="EC" id="1.14.14.-" evidence="15"/>
<comment type="caution">
    <text evidence="18">The sequence shown here is derived from an EMBL/GenBank/DDBJ whole genome shotgun (WGS) entry which is preliminary data.</text>
</comment>
<proteinExistence type="inferred from homology"/>
<dbReference type="Pfam" id="PF00067">
    <property type="entry name" value="p450"/>
    <property type="match status" value="1"/>
</dbReference>
<comment type="cofactor">
    <cofactor evidence="1 13 15">
        <name>heme</name>
        <dbReference type="ChEBI" id="CHEBI:30413"/>
    </cofactor>
</comment>
<evidence type="ECO:0000256" key="6">
    <source>
        <dbReference type="ARBA" id="ARBA00022723"/>
    </source>
</evidence>
<keyword evidence="17" id="KW-1133">Transmembrane helix</keyword>
<dbReference type="InterPro" id="IPR017972">
    <property type="entry name" value="Cyt_P450_CS"/>
</dbReference>
<dbReference type="PANTHER" id="PTHR24300:SF1">
    <property type="entry name" value="CYTOCHROME P450 2D6-RELATED"/>
    <property type="match status" value="1"/>
</dbReference>
<feature type="binding site" description="axial binding residue" evidence="13">
    <location>
        <position position="481"/>
    </location>
    <ligand>
        <name>heme</name>
        <dbReference type="ChEBI" id="CHEBI:30413"/>
    </ligand>
    <ligandPart>
        <name>Fe</name>
        <dbReference type="ChEBI" id="CHEBI:18248"/>
    </ligandPart>
</feature>
<dbReference type="InterPro" id="IPR050182">
    <property type="entry name" value="Cytochrome_P450_fam2"/>
</dbReference>
<evidence type="ECO:0000256" key="15">
    <source>
        <dbReference type="RuleBase" id="RU368047"/>
    </source>
</evidence>
<evidence type="ECO:0000256" key="4">
    <source>
        <dbReference type="ARBA" id="ARBA00010617"/>
    </source>
</evidence>
<evidence type="ECO:0000256" key="16">
    <source>
        <dbReference type="SAM" id="MobiDB-lite"/>
    </source>
</evidence>
<evidence type="ECO:0000256" key="3">
    <source>
        <dbReference type="ARBA" id="ARBA00004406"/>
    </source>
</evidence>
<gene>
    <name evidence="18" type="ORF">HPG69_018713</name>
</gene>
<evidence type="ECO:0000256" key="14">
    <source>
        <dbReference type="RuleBase" id="RU000461"/>
    </source>
</evidence>
<dbReference type="FunFam" id="1.10.630.10:FF:000238">
    <property type="entry name" value="Cytochrome P450 2A6"/>
    <property type="match status" value="1"/>
</dbReference>
<dbReference type="PRINTS" id="PR00463">
    <property type="entry name" value="EP450I"/>
</dbReference>
<organism evidence="18 19">
    <name type="scientific">Diceros bicornis minor</name>
    <name type="common">South-central black rhinoceros</name>
    <dbReference type="NCBI Taxonomy" id="77932"/>
    <lineage>
        <taxon>Eukaryota</taxon>
        <taxon>Metazoa</taxon>
        <taxon>Chordata</taxon>
        <taxon>Craniata</taxon>
        <taxon>Vertebrata</taxon>
        <taxon>Euteleostomi</taxon>
        <taxon>Mammalia</taxon>
        <taxon>Eutheria</taxon>
        <taxon>Laurasiatheria</taxon>
        <taxon>Perissodactyla</taxon>
        <taxon>Rhinocerotidae</taxon>
        <taxon>Diceros</taxon>
    </lineage>
</organism>
<evidence type="ECO:0000313" key="19">
    <source>
        <dbReference type="Proteomes" id="UP000551758"/>
    </source>
</evidence>
<evidence type="ECO:0000256" key="8">
    <source>
        <dbReference type="ARBA" id="ARBA00022848"/>
    </source>
</evidence>
<dbReference type="PROSITE" id="PS00086">
    <property type="entry name" value="CYTOCHROME_P450"/>
    <property type="match status" value="1"/>
</dbReference>
<keyword evidence="17" id="KW-0812">Transmembrane</keyword>
<evidence type="ECO:0000256" key="1">
    <source>
        <dbReference type="ARBA" id="ARBA00001971"/>
    </source>
</evidence>
<keyword evidence="6 13" id="KW-0479">Metal-binding</keyword>
<evidence type="ECO:0000256" key="10">
    <source>
        <dbReference type="ARBA" id="ARBA00023004"/>
    </source>
</evidence>
<evidence type="ECO:0000256" key="17">
    <source>
        <dbReference type="SAM" id="Phobius"/>
    </source>
</evidence>
<protein>
    <recommendedName>
        <fullName evidence="15">Cytochrome P450</fullName>
        <ecNumber evidence="15">1.14.14.-</ecNumber>
    </recommendedName>
</protein>
<dbReference type="GO" id="GO:0020037">
    <property type="term" value="F:heme binding"/>
    <property type="evidence" value="ECO:0007669"/>
    <property type="project" value="UniProtKB-UniRule"/>
</dbReference>